<dbReference type="PROSITE" id="PS51841">
    <property type="entry name" value="LTD"/>
    <property type="match status" value="1"/>
</dbReference>
<evidence type="ECO:0000259" key="2">
    <source>
        <dbReference type="PROSITE" id="PS51841"/>
    </source>
</evidence>
<evidence type="ECO:0000313" key="3">
    <source>
        <dbReference type="EMBL" id="MFC1800404.1"/>
    </source>
</evidence>
<proteinExistence type="predicted"/>
<comment type="caution">
    <text evidence="3">The sequence shown here is derived from an EMBL/GenBank/DDBJ whole genome shotgun (WGS) entry which is preliminary data.</text>
</comment>
<keyword evidence="4" id="KW-1185">Reference proteome</keyword>
<gene>
    <name evidence="3" type="ORF">ACFL2Z_05830</name>
</gene>
<dbReference type="Proteomes" id="UP001594288">
    <property type="component" value="Unassembled WGS sequence"/>
</dbReference>
<reference evidence="3 4" key="1">
    <citation type="submission" date="2024-09" db="EMBL/GenBank/DDBJ databases">
        <authorList>
            <person name="D'Angelo T."/>
        </authorList>
    </citation>
    <scope>NUCLEOTIDE SEQUENCE [LARGE SCALE GENOMIC DNA]</scope>
    <source>
        <strain evidence="3">SAG AM-311-F02</strain>
    </source>
</reference>
<feature type="domain" description="LTD" evidence="2">
    <location>
        <begin position="1"/>
        <end position="121"/>
    </location>
</feature>
<dbReference type="SUPFAM" id="SSF74853">
    <property type="entry name" value="Lamin A/C globular tail domain"/>
    <property type="match status" value="1"/>
</dbReference>
<sequence>CLPMSDRADPPADEAGDANRDGERDAADDEFVEIVNCGTVPVDMSGWRLSDGTSVRHVFPESGFIVAPGEFVTVFGGGSPVGFPGKVQTATSGGLGLANSGDNISLSDADGLLVDIHSYGSEGGDDESMIVYPDCSDFWTMCSEAGLETAFTPQAPNTGESAVSSSTWGDIKTIFK</sequence>
<accession>A0ABV6YR80</accession>
<dbReference type="Pfam" id="PF00932">
    <property type="entry name" value="LTD"/>
    <property type="match status" value="1"/>
</dbReference>
<organism evidence="3 4">
    <name type="scientific">Eiseniibacteriota bacterium</name>
    <dbReference type="NCBI Taxonomy" id="2212470"/>
    <lineage>
        <taxon>Bacteria</taxon>
        <taxon>Candidatus Eiseniibacteriota</taxon>
    </lineage>
</organism>
<dbReference type="EMBL" id="JBHPEI010000148">
    <property type="protein sequence ID" value="MFC1800404.1"/>
    <property type="molecule type" value="Genomic_DNA"/>
</dbReference>
<feature type="compositionally biased region" description="Basic and acidic residues" evidence="1">
    <location>
        <begin position="1"/>
        <end position="10"/>
    </location>
</feature>
<dbReference type="InterPro" id="IPR036415">
    <property type="entry name" value="Lamin_tail_dom_sf"/>
</dbReference>
<dbReference type="InterPro" id="IPR001322">
    <property type="entry name" value="Lamin_tail_dom"/>
</dbReference>
<feature type="non-terminal residue" evidence="3">
    <location>
        <position position="1"/>
    </location>
</feature>
<dbReference type="Gene3D" id="2.60.40.1260">
    <property type="entry name" value="Lamin Tail domain"/>
    <property type="match status" value="1"/>
</dbReference>
<feature type="region of interest" description="Disordered" evidence="1">
    <location>
        <begin position="1"/>
        <end position="27"/>
    </location>
</feature>
<protein>
    <submittedName>
        <fullName evidence="3">Lamin tail domain-containing protein</fullName>
    </submittedName>
</protein>
<name>A0ABV6YR80_UNCEI</name>
<evidence type="ECO:0000313" key="4">
    <source>
        <dbReference type="Proteomes" id="UP001594288"/>
    </source>
</evidence>
<evidence type="ECO:0000256" key="1">
    <source>
        <dbReference type="SAM" id="MobiDB-lite"/>
    </source>
</evidence>